<dbReference type="SUPFAM" id="SSF51735">
    <property type="entry name" value="NAD(P)-binding Rossmann-fold domains"/>
    <property type="match status" value="1"/>
</dbReference>
<proteinExistence type="predicted"/>
<dbReference type="SUPFAM" id="SSF55347">
    <property type="entry name" value="Glyceraldehyde-3-phosphate dehydrogenase-like, C-terminal domain"/>
    <property type="match status" value="1"/>
</dbReference>
<dbReference type="InterPro" id="IPR055170">
    <property type="entry name" value="GFO_IDH_MocA-like_dom"/>
</dbReference>
<organism evidence="4 5">
    <name type="scientific">Streptomyces bauhiniae</name>
    <dbReference type="NCBI Taxonomy" id="2340725"/>
    <lineage>
        <taxon>Bacteria</taxon>
        <taxon>Bacillati</taxon>
        <taxon>Actinomycetota</taxon>
        <taxon>Actinomycetes</taxon>
        <taxon>Kitasatosporales</taxon>
        <taxon>Streptomycetaceae</taxon>
        <taxon>Streptomyces</taxon>
    </lineage>
</organism>
<evidence type="ECO:0000313" key="4">
    <source>
        <dbReference type="EMBL" id="NEB93868.1"/>
    </source>
</evidence>
<accession>A0A7K3QVE9</accession>
<dbReference type="AlphaFoldDB" id="A0A7K3QVE9"/>
<dbReference type="Gene3D" id="3.40.50.720">
    <property type="entry name" value="NAD(P)-binding Rossmann-like Domain"/>
    <property type="match status" value="1"/>
</dbReference>
<comment type="caution">
    <text evidence="4">The sequence shown here is derived from an EMBL/GenBank/DDBJ whole genome shotgun (WGS) entry which is preliminary data.</text>
</comment>
<keyword evidence="1" id="KW-0560">Oxidoreductase</keyword>
<dbReference type="RefSeq" id="WP_164190438.1">
    <property type="nucleotide sequence ID" value="NZ_JAAGMR010000223.1"/>
</dbReference>
<dbReference type="InterPro" id="IPR036291">
    <property type="entry name" value="NAD(P)-bd_dom_sf"/>
</dbReference>
<sequence length="363" mass="38269">MSARPRVGIVGTGFMGGVHARAVTAVGGRVAAVLGSSPSRTAAAAGRWPDARPAADLDDLLATGVDVVHLCTPNHLHARDAERIIAAGVPVVCEKPLATTVADAERLTAAADTAGLVTAVPFVYRYHPLVNEARARIAADPDAGLWLLHGSYLQDWLGDRTTDNWRVHPGLGGDTRAFGDIGVHWCDLMEYVTGHRITRVLARFGRAFAERGPAGARTAVATEDGAVVSFVTDRGAIGSLVVSQASAGRKNRLWFSFDGPDRSYAFDQEDPEQLWIGGRDATTVLRRDPALPSARADRFDPLPAGHPQGYRTCFEDFAADVHAAVGGRAADGLPTFADGLRAARISAAVTASAVHGTFTEVPA</sequence>
<dbReference type="InterPro" id="IPR050463">
    <property type="entry name" value="Gfo/Idh/MocA_oxidrdct_glycsds"/>
</dbReference>
<dbReference type="PANTHER" id="PTHR43818">
    <property type="entry name" value="BCDNA.GH03377"/>
    <property type="match status" value="1"/>
</dbReference>
<feature type="domain" description="GFO/IDH/MocA-like oxidoreductase" evidence="3">
    <location>
        <begin position="146"/>
        <end position="254"/>
    </location>
</feature>
<evidence type="ECO:0000259" key="3">
    <source>
        <dbReference type="Pfam" id="PF22725"/>
    </source>
</evidence>
<dbReference type="EMBL" id="JAAGMR010000223">
    <property type="protein sequence ID" value="NEB93868.1"/>
    <property type="molecule type" value="Genomic_DNA"/>
</dbReference>
<reference evidence="4 5" key="1">
    <citation type="submission" date="2020-01" db="EMBL/GenBank/DDBJ databases">
        <title>Insect and environment-associated Actinomycetes.</title>
        <authorList>
            <person name="Currrie C."/>
            <person name="Chevrette M."/>
            <person name="Carlson C."/>
            <person name="Stubbendieck R."/>
            <person name="Wendt-Pienkowski E."/>
        </authorList>
    </citation>
    <scope>NUCLEOTIDE SEQUENCE [LARGE SCALE GENOMIC DNA]</scope>
    <source>
        <strain evidence="4 5">SID7754</strain>
    </source>
</reference>
<feature type="domain" description="Gfo/Idh/MocA-like oxidoreductase N-terminal" evidence="2">
    <location>
        <begin position="6"/>
        <end position="120"/>
    </location>
</feature>
<protein>
    <submittedName>
        <fullName evidence="4">Gfo/Idh/MocA family oxidoreductase</fullName>
    </submittedName>
</protein>
<evidence type="ECO:0000259" key="2">
    <source>
        <dbReference type="Pfam" id="PF01408"/>
    </source>
</evidence>
<dbReference type="GO" id="GO:0016491">
    <property type="term" value="F:oxidoreductase activity"/>
    <property type="evidence" value="ECO:0007669"/>
    <property type="project" value="UniProtKB-KW"/>
</dbReference>
<dbReference type="InterPro" id="IPR000683">
    <property type="entry name" value="Gfo/Idh/MocA-like_OxRdtase_N"/>
</dbReference>
<dbReference type="Proteomes" id="UP000470520">
    <property type="component" value="Unassembled WGS sequence"/>
</dbReference>
<evidence type="ECO:0000256" key="1">
    <source>
        <dbReference type="ARBA" id="ARBA00023002"/>
    </source>
</evidence>
<dbReference type="Pfam" id="PF01408">
    <property type="entry name" value="GFO_IDH_MocA"/>
    <property type="match status" value="1"/>
</dbReference>
<gene>
    <name evidence="4" type="ORF">G3I21_19590</name>
</gene>
<evidence type="ECO:0000313" key="5">
    <source>
        <dbReference type="Proteomes" id="UP000470520"/>
    </source>
</evidence>
<name>A0A7K3QVE9_9ACTN</name>
<dbReference type="GO" id="GO:0000166">
    <property type="term" value="F:nucleotide binding"/>
    <property type="evidence" value="ECO:0007669"/>
    <property type="project" value="InterPro"/>
</dbReference>
<dbReference type="PANTHER" id="PTHR43818:SF11">
    <property type="entry name" value="BCDNA.GH03377"/>
    <property type="match status" value="1"/>
</dbReference>
<dbReference type="Gene3D" id="3.30.360.10">
    <property type="entry name" value="Dihydrodipicolinate Reductase, domain 2"/>
    <property type="match status" value="1"/>
</dbReference>
<dbReference type="Pfam" id="PF22725">
    <property type="entry name" value="GFO_IDH_MocA_C3"/>
    <property type="match status" value="1"/>
</dbReference>